<evidence type="ECO:0000256" key="7">
    <source>
        <dbReference type="ARBA" id="ARBA00023163"/>
    </source>
</evidence>
<feature type="domain" description="C2H2-type" evidence="11">
    <location>
        <begin position="741"/>
        <end position="769"/>
    </location>
</feature>
<evidence type="ECO:0000256" key="3">
    <source>
        <dbReference type="ARBA" id="ARBA00022737"/>
    </source>
</evidence>
<dbReference type="Pfam" id="PF13912">
    <property type="entry name" value="zf-C2H2_6"/>
    <property type="match status" value="1"/>
</dbReference>
<accession>A0A8K0GDH0</accession>
<dbReference type="GO" id="GO:0008270">
    <property type="term" value="F:zinc ion binding"/>
    <property type="evidence" value="ECO:0007669"/>
    <property type="project" value="UniProtKB-KW"/>
</dbReference>
<dbReference type="PROSITE" id="PS00028">
    <property type="entry name" value="ZINC_FINGER_C2H2_1"/>
    <property type="match status" value="27"/>
</dbReference>
<feature type="domain" description="C2H2-type" evidence="11">
    <location>
        <begin position="1748"/>
        <end position="1771"/>
    </location>
</feature>
<feature type="domain" description="C2H2-type" evidence="11">
    <location>
        <begin position="1806"/>
        <end position="1833"/>
    </location>
</feature>
<dbReference type="PROSITE" id="PS50157">
    <property type="entry name" value="ZINC_FINGER_C2H2_2"/>
    <property type="match status" value="25"/>
</dbReference>
<feature type="domain" description="C2H2-type" evidence="11">
    <location>
        <begin position="801"/>
        <end position="828"/>
    </location>
</feature>
<dbReference type="PANTHER" id="PTHR24379">
    <property type="entry name" value="KRAB AND ZINC FINGER DOMAIN-CONTAINING"/>
    <property type="match status" value="1"/>
</dbReference>
<keyword evidence="2" id="KW-0479">Metal-binding</keyword>
<dbReference type="OrthoDB" id="3437960at2759"/>
<keyword evidence="5" id="KW-0862">Zinc</keyword>
<dbReference type="Proteomes" id="UP000801492">
    <property type="component" value="Unassembled WGS sequence"/>
</dbReference>
<dbReference type="EMBL" id="VTPC01005805">
    <property type="protein sequence ID" value="KAF2895574.1"/>
    <property type="molecule type" value="Genomic_DNA"/>
</dbReference>
<evidence type="ECO:0000256" key="6">
    <source>
        <dbReference type="ARBA" id="ARBA00023015"/>
    </source>
</evidence>
<gene>
    <name evidence="12" type="ORF">ILUMI_10608</name>
</gene>
<feature type="domain" description="C2H2-type" evidence="11">
    <location>
        <begin position="1720"/>
        <end position="1747"/>
    </location>
</feature>
<evidence type="ECO:0000256" key="2">
    <source>
        <dbReference type="ARBA" id="ARBA00022723"/>
    </source>
</evidence>
<organism evidence="12 13">
    <name type="scientific">Ignelater luminosus</name>
    <name type="common">Cucubano</name>
    <name type="synonym">Pyrophorus luminosus</name>
    <dbReference type="NCBI Taxonomy" id="2038154"/>
    <lineage>
        <taxon>Eukaryota</taxon>
        <taxon>Metazoa</taxon>
        <taxon>Ecdysozoa</taxon>
        <taxon>Arthropoda</taxon>
        <taxon>Hexapoda</taxon>
        <taxon>Insecta</taxon>
        <taxon>Pterygota</taxon>
        <taxon>Neoptera</taxon>
        <taxon>Endopterygota</taxon>
        <taxon>Coleoptera</taxon>
        <taxon>Polyphaga</taxon>
        <taxon>Elateriformia</taxon>
        <taxon>Elateroidea</taxon>
        <taxon>Elateridae</taxon>
        <taxon>Agrypninae</taxon>
        <taxon>Pyrophorini</taxon>
        <taxon>Ignelater</taxon>
    </lineage>
</organism>
<dbReference type="PANTHER" id="PTHR24379:SF121">
    <property type="entry name" value="C2H2-TYPE DOMAIN-CONTAINING PROTEIN"/>
    <property type="match status" value="1"/>
</dbReference>
<name>A0A8K0GDH0_IGNLU</name>
<feature type="domain" description="C2H2-type" evidence="11">
    <location>
        <begin position="1262"/>
        <end position="1290"/>
    </location>
</feature>
<evidence type="ECO:0000259" key="11">
    <source>
        <dbReference type="PROSITE" id="PS50157"/>
    </source>
</evidence>
<keyword evidence="3" id="KW-0677">Repeat</keyword>
<dbReference type="InterPro" id="IPR013087">
    <property type="entry name" value="Znf_C2H2_type"/>
</dbReference>
<feature type="domain" description="C2H2-type" evidence="11">
    <location>
        <begin position="713"/>
        <end position="740"/>
    </location>
</feature>
<feature type="domain" description="C2H2-type" evidence="11">
    <location>
        <begin position="630"/>
        <end position="657"/>
    </location>
</feature>
<feature type="domain" description="C2H2-type" evidence="11">
    <location>
        <begin position="772"/>
        <end position="799"/>
    </location>
</feature>
<feature type="domain" description="C2H2-type" evidence="11">
    <location>
        <begin position="1291"/>
        <end position="1318"/>
    </location>
</feature>
<feature type="domain" description="C2H2-type" evidence="11">
    <location>
        <begin position="857"/>
        <end position="884"/>
    </location>
</feature>
<dbReference type="GO" id="GO:0048598">
    <property type="term" value="P:embryonic morphogenesis"/>
    <property type="evidence" value="ECO:0007669"/>
    <property type="project" value="UniProtKB-ARBA"/>
</dbReference>
<feature type="domain" description="C2H2-type" evidence="11">
    <location>
        <begin position="1319"/>
        <end position="1346"/>
    </location>
</feature>
<dbReference type="FunFam" id="3.30.160.60:FF:000446">
    <property type="entry name" value="Zinc finger protein"/>
    <property type="match status" value="1"/>
</dbReference>
<feature type="domain" description="C2H2-type" evidence="11">
    <location>
        <begin position="1377"/>
        <end position="1409"/>
    </location>
</feature>
<feature type="compositionally biased region" description="Polar residues" evidence="10">
    <location>
        <begin position="1008"/>
        <end position="1019"/>
    </location>
</feature>
<feature type="compositionally biased region" description="Low complexity" evidence="10">
    <location>
        <begin position="489"/>
        <end position="503"/>
    </location>
</feature>
<dbReference type="InterPro" id="IPR036236">
    <property type="entry name" value="Znf_C2H2_sf"/>
</dbReference>
<feature type="compositionally biased region" description="Polar residues" evidence="10">
    <location>
        <begin position="198"/>
        <end position="230"/>
    </location>
</feature>
<reference evidence="12" key="1">
    <citation type="submission" date="2019-08" db="EMBL/GenBank/DDBJ databases">
        <title>The genome of the North American firefly Photinus pyralis.</title>
        <authorList>
            <consortium name="Photinus pyralis genome working group"/>
            <person name="Fallon T.R."/>
            <person name="Sander Lower S.E."/>
            <person name="Weng J.-K."/>
        </authorList>
    </citation>
    <scope>NUCLEOTIDE SEQUENCE</scope>
    <source>
        <strain evidence="12">TRF0915ILg1</strain>
        <tissue evidence="12">Whole body</tissue>
    </source>
</reference>
<dbReference type="Gene3D" id="3.30.160.60">
    <property type="entry name" value="Classic Zinc Finger"/>
    <property type="match status" value="20"/>
</dbReference>
<feature type="region of interest" description="Disordered" evidence="10">
    <location>
        <begin position="936"/>
        <end position="1052"/>
    </location>
</feature>
<evidence type="ECO:0000313" key="12">
    <source>
        <dbReference type="EMBL" id="KAF2895574.1"/>
    </source>
</evidence>
<evidence type="ECO:0000256" key="1">
    <source>
        <dbReference type="ARBA" id="ARBA00004123"/>
    </source>
</evidence>
<feature type="domain" description="C2H2-type" evidence="11">
    <location>
        <begin position="1834"/>
        <end position="1861"/>
    </location>
</feature>
<feature type="domain" description="C2H2-type" evidence="11">
    <location>
        <begin position="1778"/>
        <end position="1805"/>
    </location>
</feature>
<comment type="caution">
    <text evidence="12">The sequence shown here is derived from an EMBL/GenBank/DDBJ whole genome shotgun (WGS) entry which is preliminary data.</text>
</comment>
<feature type="domain" description="C2H2-type" evidence="11">
    <location>
        <begin position="1231"/>
        <end position="1255"/>
    </location>
</feature>
<dbReference type="Pfam" id="PF00096">
    <property type="entry name" value="zf-C2H2"/>
    <property type="match status" value="10"/>
</dbReference>
<feature type="domain" description="C2H2-type" evidence="11">
    <location>
        <begin position="1663"/>
        <end position="1690"/>
    </location>
</feature>
<feature type="region of interest" description="Disordered" evidence="10">
    <location>
        <begin position="1547"/>
        <end position="1568"/>
    </location>
</feature>
<feature type="region of interest" description="Disordered" evidence="10">
    <location>
        <begin position="442"/>
        <end position="531"/>
    </location>
</feature>
<sequence>MLEDASDSYMTVQRSTSVAVYSERWIGRAKPITLMETLKTYGPWNPKQQKNPLGKVWINCHSFSQRGCLAKLHHGTHSIGYYADFVLAIVMGSVNPLVIEECIDMKSELDDNTNNCKKGKCASRASSTKSSSQKKKFKTTDNIGKSVRNLKTKNIKSFPRSNYPNTMSSSKAGKMSKTKTAKSSPKPNSPNKLSKLSTNIGNNQKNITKSSPRSSRLEKTSNVNVNSSKVIENEETSNEDCQNLSTKQVPKSGDIIKKPKVIFGRPIYYCHICNDQVLLTRVQLQEHFMKHGIPEATKIWSYYKKARSKCNRASLPSVYPCEICSEYLPNQAELDEHLKTHDDQFFCDVCNVGFKLLIDHTYHVQEHTEDKLYRCPLCEYKVDTRGRIKLHLYATHEQFRKFKCEICVIEEHIDIKSEPEDFITNYKNGTCTSPIFLAQPSMEKKKSKTANNIDKGIRNSKTKTDKSCYPKKTPKLGSNIGKASKAKTTKSSSKPTTSNTKSSQLSTSIRNNQKNKITKSSAKSSRLKKTSKVNVGISSKVVESQENSNKDCQDLPVKEAKESDEIVKKTKVIFGRPIYYCHVCNDQILLTRAQLREHFIKHGMPEAAKTWSYYKKARAKRNRASVPSVYPCEICSEYLPNQTELDEHLKKHDDQFFCDVCNAGFKLLIEHTFHVQEHSEDKLYQCPLCEYKVDTRGRIKLHLYQQHEKFRKFKCEICGKGFSLFSYLEEHRNFHTGEKPFQCDICGLSFIYARYLKSHKTKQHSQNTSKRFKCSVCSKGFTWKKSYENHVESHDSGNTNFICDICGKTFKTKRAIATHKKVHNEDRPYKCKFCDMSFKKSSSKIDHERIHTGVKPHQCPECGKGFTQRTPMMRHWQNHTEKDSYSCYLCAKTFSSKMDLINHVKSCRRSEKLYVNPLVIEEHFDIKRELEDHTTNYSKKGERTRVTSAKSCNPKKTSKTVGKNGKNIRSSRNRNSKSFPKKTSKLGSTTGKQSKTKSTKSAKPSSQNETSKLNASIRNQRNKNIKSFSRSSSLKKTPKVKNRQISKSNLSQNSEITKKPKIIFGRAIYYCHVCNDQILLTRAQLREHFIKHGMPEASKSWAHFRRARAKRSRSSMPSVYPCEICSEYLPNQAELDEHLKKHDDQFFCDICNVGFKLLIDHTYHVQEHSEDKQYQCPLCAFKTDARGKIKSHLYSLHEQFRKFKCEICGKGYSIFSYLEEHKNFHNGEKPFQCDICGLSFMYTRYLKAHKTKQHSQVSRKKFECSMCQKSFALKKAYDKHMANVHSFEVNLICDICGKTFRTRDGLRKHYKLHSDDRPYKCKYCDMGFKSSGSKVHHERIHTGVKPHQCPVCGKGFIQRTPMVRHWRNHTERESYSYSCYTCQKNFSTKLALINHVNTCGRLKNTLRDPKYKMNNNTCDCPLLTIQQFNLSAWSNPTIPPGNEEPLKCLQEIHELRWVHCDALLIEADLLYAFAPTGDDIIDEELGFAPEQLSVSFHTDQVRHCVFLRPLLSNRPFKTEVPLEIKDELDNDNIASYNINITCKSFPKSNSTKRASKSRRNQKSIPKEKKFNEIVKKPKVIFGRAIYYCHVCSDQVLLTRAELREHFIKHGMPEAVKSSMHYKRARARRSRASLPSVHSCEICSKNFPNQSELSGHVKKHEDQFFCDICNAGFKLLIDYTYHMQEHNEDKLFQCQLCGFKADQRGKIKAHLYTQHQQFRKFKCDVCDQSFSQFSYLEEHKNFHTGLKPFQCDICGLSFMYTRYLRAHKTQRHPDPLKRFECSVCQKNFATKKNYNNHLRIHSGSSNFMCDICGKTFGTKQAIRTHKRLHSDDRPYKCKFCDMSFKKSGSKVDHERIHTGVKPHQCPECGKAFIQRSPMVRHWRNHTEKQSYIDAVKDYNSNSPSSLHLIEIQPENSTFLYLQASSAFPSLSWLLFYPDT</sequence>
<evidence type="ECO:0000256" key="4">
    <source>
        <dbReference type="ARBA" id="ARBA00022771"/>
    </source>
</evidence>
<keyword evidence="7" id="KW-0804">Transcription</keyword>
<proteinExistence type="predicted"/>
<keyword evidence="4 9" id="KW-0863">Zinc-finger</keyword>
<dbReference type="SMART" id="SM00355">
    <property type="entry name" value="ZnF_C2H2"/>
    <property type="match status" value="36"/>
</dbReference>
<comment type="subcellular location">
    <subcellularLocation>
        <location evidence="1">Nucleus</location>
    </subcellularLocation>
</comment>
<feature type="compositionally biased region" description="Low complexity" evidence="10">
    <location>
        <begin position="181"/>
        <end position="197"/>
    </location>
</feature>
<dbReference type="GO" id="GO:0006355">
    <property type="term" value="P:regulation of DNA-templated transcription"/>
    <property type="evidence" value="ECO:0007669"/>
    <property type="project" value="UniProtKB-ARBA"/>
</dbReference>
<evidence type="ECO:0000256" key="10">
    <source>
        <dbReference type="SAM" id="MobiDB-lite"/>
    </source>
</evidence>
<feature type="compositionally biased region" description="Polar residues" evidence="10">
    <location>
        <begin position="946"/>
        <end position="961"/>
    </location>
</feature>
<feature type="domain" description="C2H2-type" evidence="11">
    <location>
        <begin position="319"/>
        <end position="346"/>
    </location>
</feature>
<dbReference type="FunFam" id="3.30.160.60:FF:000012">
    <property type="entry name" value="RB-associated KRAB zinc finger protein-like"/>
    <property type="match status" value="1"/>
</dbReference>
<dbReference type="FunFam" id="3.30.160.60:FF:000100">
    <property type="entry name" value="Zinc finger 45-like"/>
    <property type="match status" value="3"/>
</dbReference>
<feature type="domain" description="C2H2-type" evidence="11">
    <location>
        <begin position="1637"/>
        <end position="1664"/>
    </location>
</feature>
<protein>
    <recommendedName>
        <fullName evidence="11">C2H2-type domain-containing protein</fullName>
    </recommendedName>
</protein>
<feature type="domain" description="C2H2-type" evidence="11">
    <location>
        <begin position="885"/>
        <end position="913"/>
    </location>
</feature>
<feature type="domain" description="C2H2-type" evidence="11">
    <location>
        <begin position="1203"/>
        <end position="1230"/>
    </location>
</feature>
<keyword evidence="8" id="KW-0539">Nucleus</keyword>
<dbReference type="FunFam" id="3.30.160.60:FF:002343">
    <property type="entry name" value="Zinc finger protein 33A"/>
    <property type="match status" value="1"/>
</dbReference>
<dbReference type="FunFam" id="3.30.160.60:FF:000624">
    <property type="entry name" value="zinc finger protein 697"/>
    <property type="match status" value="1"/>
</dbReference>
<keyword evidence="6" id="KW-0805">Transcription regulation</keyword>
<feature type="domain" description="C2H2-type" evidence="11">
    <location>
        <begin position="1120"/>
        <end position="1147"/>
    </location>
</feature>
<evidence type="ECO:0000313" key="13">
    <source>
        <dbReference type="Proteomes" id="UP000801492"/>
    </source>
</evidence>
<feature type="compositionally biased region" description="Polar residues" evidence="10">
    <location>
        <begin position="1025"/>
        <end position="1035"/>
    </location>
</feature>
<evidence type="ECO:0000256" key="5">
    <source>
        <dbReference type="ARBA" id="ARBA00022833"/>
    </source>
</evidence>
<feature type="region of interest" description="Disordered" evidence="10">
    <location>
        <begin position="114"/>
        <end position="246"/>
    </location>
</feature>
<dbReference type="GO" id="GO:0005634">
    <property type="term" value="C:nucleus"/>
    <property type="evidence" value="ECO:0007669"/>
    <property type="project" value="UniProtKB-SubCell"/>
</dbReference>
<feature type="compositionally biased region" description="Basic residues" evidence="10">
    <location>
        <begin position="969"/>
        <end position="984"/>
    </location>
</feature>
<evidence type="ECO:0000256" key="8">
    <source>
        <dbReference type="ARBA" id="ARBA00023242"/>
    </source>
</evidence>
<keyword evidence="13" id="KW-1185">Reference proteome</keyword>
<feature type="domain" description="C2H2-type" evidence="11">
    <location>
        <begin position="829"/>
        <end position="856"/>
    </location>
</feature>
<feature type="domain" description="C2H2-type" evidence="11">
    <location>
        <begin position="1862"/>
        <end position="1889"/>
    </location>
</feature>
<feature type="domain" description="C2H2-type" evidence="11">
    <location>
        <begin position="1347"/>
        <end position="1374"/>
    </location>
</feature>
<dbReference type="SUPFAM" id="SSF57667">
    <property type="entry name" value="beta-beta-alpha zinc fingers"/>
    <property type="match status" value="16"/>
</dbReference>
<feature type="compositionally biased region" description="Basic and acidic residues" evidence="10">
    <location>
        <begin position="936"/>
        <end position="945"/>
    </location>
</feature>
<feature type="compositionally biased region" description="Polar residues" evidence="10">
    <location>
        <begin position="504"/>
        <end position="524"/>
    </location>
</feature>
<evidence type="ECO:0000256" key="9">
    <source>
        <dbReference type="PROSITE-ProRule" id="PRU00042"/>
    </source>
</evidence>